<evidence type="ECO:0000313" key="1">
    <source>
        <dbReference type="EMBL" id="PZO57173.1"/>
    </source>
</evidence>
<dbReference type="Proteomes" id="UP000249794">
    <property type="component" value="Unassembled WGS sequence"/>
</dbReference>
<reference evidence="1 2" key="2">
    <citation type="submission" date="2018-06" db="EMBL/GenBank/DDBJ databases">
        <title>Metagenomic assembly of (sub)arctic Cyanobacteria and their associated microbiome from non-axenic cultures.</title>
        <authorList>
            <person name="Baurain D."/>
        </authorList>
    </citation>
    <scope>NUCLEOTIDE SEQUENCE [LARGE SCALE GENOMIC DNA]</scope>
    <source>
        <strain evidence="1">ULC027bin1</strain>
    </source>
</reference>
<evidence type="ECO:0000313" key="2">
    <source>
        <dbReference type="Proteomes" id="UP000249794"/>
    </source>
</evidence>
<evidence type="ECO:0008006" key="3">
    <source>
        <dbReference type="Google" id="ProtNLM"/>
    </source>
</evidence>
<gene>
    <name evidence="1" type="ORF">DCF15_07490</name>
</gene>
<reference evidence="2" key="1">
    <citation type="submission" date="2018-04" db="EMBL/GenBank/DDBJ databases">
        <authorList>
            <person name="Cornet L."/>
        </authorList>
    </citation>
    <scope>NUCLEOTIDE SEQUENCE [LARGE SCALE GENOMIC DNA]</scope>
</reference>
<accession>A0A2W4XIM9</accession>
<organism evidence="1 2">
    <name type="scientific">Phormidesmis priestleyi</name>
    <dbReference type="NCBI Taxonomy" id="268141"/>
    <lineage>
        <taxon>Bacteria</taxon>
        <taxon>Bacillati</taxon>
        <taxon>Cyanobacteriota</taxon>
        <taxon>Cyanophyceae</taxon>
        <taxon>Leptolyngbyales</taxon>
        <taxon>Leptolyngbyaceae</taxon>
        <taxon>Phormidesmis</taxon>
    </lineage>
</organism>
<dbReference type="AlphaFoldDB" id="A0A2W4XIM9"/>
<comment type="caution">
    <text evidence="1">The sequence shown here is derived from an EMBL/GenBank/DDBJ whole genome shotgun (WGS) entry which is preliminary data.</text>
</comment>
<proteinExistence type="predicted"/>
<sequence length="275" mass="30885">MYYVELTLQPTAALTFRILPGSILNIATYPFIPPTSLSGFLRRLTMMSAGHSIPETKINKAKPPTYLLPKQYVSLGAYLLRDELRYSGIHRTYRKGMREFTHDDFSKLYSDSKSNFQLHTWEYLITDSLVGYVVSESKEALAHIQSVESYGCNIGKEGYVVVSEVSDIFELTRDIVSAYPSTLTPMDALIENDNAIGGCDIYNLYRYNWLPEASQQQGDTGLLDDTPTPVDGFVPFVAAHFPRSLGTPPTLDYYYYGETHLPVDLVKTITGENDG</sequence>
<dbReference type="EMBL" id="QBMP01000056">
    <property type="protein sequence ID" value="PZO57173.1"/>
    <property type="molecule type" value="Genomic_DNA"/>
</dbReference>
<name>A0A2W4XIM9_9CYAN</name>
<protein>
    <recommendedName>
        <fullName evidence="3">CRISPR-associated protein Cas5</fullName>
    </recommendedName>
</protein>